<keyword evidence="3 4" id="KW-0732">Signal</keyword>
<feature type="signal peptide" evidence="4">
    <location>
        <begin position="1"/>
        <end position="19"/>
    </location>
</feature>
<keyword evidence="2" id="KW-0813">Transport</keyword>
<keyword evidence="6" id="KW-1185">Reference proteome</keyword>
<dbReference type="Pfam" id="PF13416">
    <property type="entry name" value="SBP_bac_8"/>
    <property type="match status" value="1"/>
</dbReference>
<organism evidence="5 6">
    <name type="scientific">Paenalkalicoccus suaedae</name>
    <dbReference type="NCBI Taxonomy" id="2592382"/>
    <lineage>
        <taxon>Bacteria</taxon>
        <taxon>Bacillati</taxon>
        <taxon>Bacillota</taxon>
        <taxon>Bacilli</taxon>
        <taxon>Bacillales</taxon>
        <taxon>Bacillaceae</taxon>
        <taxon>Paenalkalicoccus</taxon>
    </lineage>
</organism>
<dbReference type="InterPro" id="IPR006059">
    <property type="entry name" value="SBP"/>
</dbReference>
<gene>
    <name evidence="5" type="ORF">FLK61_38650</name>
</gene>
<dbReference type="PANTHER" id="PTHR30061:SF50">
    <property type="entry name" value="MALTOSE_MALTODEXTRIN-BINDING PERIPLASMIC PROTEIN"/>
    <property type="match status" value="1"/>
</dbReference>
<dbReference type="KEGG" id="psua:FLK61_38650"/>
<evidence type="ECO:0000256" key="4">
    <source>
        <dbReference type="SAM" id="SignalP"/>
    </source>
</evidence>
<protein>
    <submittedName>
        <fullName evidence="5">Extracellular solute-binding protein</fullName>
    </submittedName>
</protein>
<evidence type="ECO:0000256" key="1">
    <source>
        <dbReference type="ARBA" id="ARBA00008520"/>
    </source>
</evidence>
<evidence type="ECO:0000313" key="5">
    <source>
        <dbReference type="EMBL" id="QKS72542.1"/>
    </source>
</evidence>
<dbReference type="GO" id="GO:0055085">
    <property type="term" value="P:transmembrane transport"/>
    <property type="evidence" value="ECO:0007669"/>
    <property type="project" value="InterPro"/>
</dbReference>
<dbReference type="AlphaFoldDB" id="A0A859FIM8"/>
<accession>A0A859FIM8</accession>
<dbReference type="EMBL" id="CP041372">
    <property type="protein sequence ID" value="QKS72542.1"/>
    <property type="molecule type" value="Genomic_DNA"/>
</dbReference>
<dbReference type="GO" id="GO:0042956">
    <property type="term" value="P:maltodextrin transmembrane transport"/>
    <property type="evidence" value="ECO:0007669"/>
    <property type="project" value="TreeGrafter"/>
</dbReference>
<dbReference type="GO" id="GO:1901982">
    <property type="term" value="F:maltose binding"/>
    <property type="evidence" value="ECO:0007669"/>
    <property type="project" value="TreeGrafter"/>
</dbReference>
<evidence type="ECO:0000256" key="2">
    <source>
        <dbReference type="ARBA" id="ARBA00022448"/>
    </source>
</evidence>
<name>A0A859FIM8_9BACI</name>
<dbReference type="Proteomes" id="UP000318138">
    <property type="component" value="Chromosome"/>
</dbReference>
<dbReference type="GO" id="GO:0055052">
    <property type="term" value="C:ATP-binding cassette (ABC) transporter complex, substrate-binding subunit-containing"/>
    <property type="evidence" value="ECO:0007669"/>
    <property type="project" value="TreeGrafter"/>
</dbReference>
<dbReference type="PANTHER" id="PTHR30061">
    <property type="entry name" value="MALTOSE-BINDING PERIPLASMIC PROTEIN"/>
    <property type="match status" value="1"/>
</dbReference>
<proteinExistence type="inferred from homology"/>
<feature type="chain" id="PRO_5039346825" evidence="4">
    <location>
        <begin position="20"/>
        <end position="416"/>
    </location>
</feature>
<reference evidence="6" key="1">
    <citation type="submission" date="2019-07" db="EMBL/GenBank/DDBJ databases">
        <title>Bacillus alkalisoli sp. nov. isolated from saline soil.</title>
        <authorList>
            <person name="Sun J.-Q."/>
            <person name="Xu L."/>
        </authorList>
    </citation>
    <scope>NUCLEOTIDE SEQUENCE [LARGE SCALE GENOMIC DNA]</scope>
    <source>
        <strain evidence="6">M4U3P1</strain>
    </source>
</reference>
<evidence type="ECO:0000256" key="3">
    <source>
        <dbReference type="ARBA" id="ARBA00022729"/>
    </source>
</evidence>
<comment type="similarity">
    <text evidence="1">Belongs to the bacterial solute-binding protein 1 family.</text>
</comment>
<evidence type="ECO:0000313" key="6">
    <source>
        <dbReference type="Proteomes" id="UP000318138"/>
    </source>
</evidence>
<dbReference type="SUPFAM" id="SSF53850">
    <property type="entry name" value="Periplasmic binding protein-like II"/>
    <property type="match status" value="1"/>
</dbReference>
<dbReference type="GO" id="GO:0015768">
    <property type="term" value="P:maltose transport"/>
    <property type="evidence" value="ECO:0007669"/>
    <property type="project" value="TreeGrafter"/>
</dbReference>
<dbReference type="Gene3D" id="3.40.190.10">
    <property type="entry name" value="Periplasmic binding protein-like II"/>
    <property type="match status" value="2"/>
</dbReference>
<dbReference type="PROSITE" id="PS51257">
    <property type="entry name" value="PROKAR_LIPOPROTEIN"/>
    <property type="match status" value="1"/>
</dbReference>
<sequence length="416" mass="45366">MDMKKWTVVVSLMSASVLAACSNGGDEGTNGASEAADGEPRQLLIWANDDDEEHVAALAAGFTEETGIEVEVVPFAMDEQEQSISLDGPSGRGPDLFYQPGVGNLALTGLVQPMEVDEEILAQYSEGSTEALSYQGELYGLPAVVETLAMYYNQDVIPEAPETMEELEAIAADMTDPSNDQFGFLYPATDFYFSFPFMAGYGAYIFAEEEGVYDQTDVGLANDGAIQAGEMFQRWYENGYLMVGVNNDIAQGLFTDGNVAAIINGPWALRELEESLGDSLATAPLPQLDNGEYPRTFLGTKGWMLSEYSDYPEEATQLAIHLTSEESLAEFYRATGEMPANSALLESEEFQNDPLLTGFATQLERAEPFIPLPALSAVWDPMADALEFISTGENVEEALEESVEMIETDISQFYTE</sequence>
<dbReference type="PROSITE" id="PS01037">
    <property type="entry name" value="SBP_BACTERIAL_1"/>
    <property type="match status" value="1"/>
</dbReference>
<dbReference type="InterPro" id="IPR006061">
    <property type="entry name" value="SBP_1_CS"/>
</dbReference>